<dbReference type="GO" id="GO:0003677">
    <property type="term" value="F:DNA binding"/>
    <property type="evidence" value="ECO:0007669"/>
    <property type="project" value="TreeGrafter"/>
</dbReference>
<dbReference type="GO" id="GO:0042393">
    <property type="term" value="F:histone binding"/>
    <property type="evidence" value="ECO:0007669"/>
    <property type="project" value="TreeGrafter"/>
</dbReference>
<dbReference type="Pfam" id="PF00262">
    <property type="entry name" value="Calreticulin"/>
    <property type="match status" value="1"/>
</dbReference>
<feature type="compositionally biased region" description="Basic and acidic residues" evidence="14">
    <location>
        <begin position="572"/>
        <end position="590"/>
    </location>
</feature>
<dbReference type="InterPro" id="IPR009463">
    <property type="entry name" value="DUF1087"/>
</dbReference>
<feature type="compositionally biased region" description="Basic residues" evidence="14">
    <location>
        <begin position="2974"/>
        <end position="2983"/>
    </location>
</feature>
<evidence type="ECO:0000256" key="13">
    <source>
        <dbReference type="SAM" id="Coils"/>
    </source>
</evidence>
<dbReference type="InterPro" id="IPR000953">
    <property type="entry name" value="Chromo/chromo_shadow_dom"/>
</dbReference>
<dbReference type="GO" id="GO:0008270">
    <property type="term" value="F:zinc ion binding"/>
    <property type="evidence" value="ECO:0007669"/>
    <property type="project" value="UniProtKB-KW"/>
</dbReference>
<feature type="region of interest" description="Disordered" evidence="14">
    <location>
        <begin position="563"/>
        <end position="590"/>
    </location>
</feature>
<dbReference type="GO" id="GO:0005783">
    <property type="term" value="C:endoplasmic reticulum"/>
    <property type="evidence" value="ECO:0007669"/>
    <property type="project" value="InterPro"/>
</dbReference>
<comment type="similarity">
    <text evidence="2">Belongs to the SNF2/RAD54 helicase family.</text>
</comment>
<evidence type="ECO:0000256" key="3">
    <source>
        <dbReference type="ARBA" id="ARBA00022723"/>
    </source>
</evidence>
<dbReference type="InterPro" id="IPR027409">
    <property type="entry name" value="GroEL-like_apical_dom_sf"/>
</dbReference>
<dbReference type="SUPFAM" id="SSF52029">
    <property type="entry name" value="GroEL apical domain-like"/>
    <property type="match status" value="1"/>
</dbReference>
<feature type="domain" description="Helicase ATP-binding" evidence="17">
    <location>
        <begin position="1620"/>
        <end position="1796"/>
    </location>
</feature>
<feature type="region of interest" description="Disordered" evidence="14">
    <location>
        <begin position="61"/>
        <end position="95"/>
    </location>
</feature>
<dbReference type="SUPFAM" id="SSF63887">
    <property type="entry name" value="P-domain of calnexin/calreticulin"/>
    <property type="match status" value="1"/>
</dbReference>
<feature type="compositionally biased region" description="Basic and acidic residues" evidence="14">
    <location>
        <begin position="84"/>
        <end position="93"/>
    </location>
</feature>
<dbReference type="PANTHER" id="PTHR45623">
    <property type="entry name" value="CHROMODOMAIN-HELICASE-DNA-BINDING PROTEIN 3-RELATED-RELATED"/>
    <property type="match status" value="1"/>
</dbReference>
<dbReference type="Pfam" id="PF06465">
    <property type="entry name" value="DUF1087"/>
    <property type="match status" value="1"/>
</dbReference>
<evidence type="ECO:0000256" key="2">
    <source>
        <dbReference type="ARBA" id="ARBA00007025"/>
    </source>
</evidence>
<dbReference type="FunFam" id="3.40.50.300:FF:000607">
    <property type="entry name" value="chromodomain-helicase-DNA-binding protein 1-like isoform X1"/>
    <property type="match status" value="1"/>
</dbReference>
<feature type="region of interest" description="Disordered" evidence="14">
    <location>
        <begin position="1074"/>
        <end position="1097"/>
    </location>
</feature>
<dbReference type="InterPro" id="IPR023780">
    <property type="entry name" value="Chromo_domain"/>
</dbReference>
<protein>
    <submittedName>
        <fullName evidence="19">Protein CHROMATIN REMODELING 4</fullName>
    </submittedName>
</protein>
<feature type="region of interest" description="Disordered" evidence="14">
    <location>
        <begin position="3103"/>
        <end position="3154"/>
    </location>
</feature>
<dbReference type="SMART" id="SM00490">
    <property type="entry name" value="HELICc"/>
    <property type="match status" value="1"/>
</dbReference>
<evidence type="ECO:0000313" key="20">
    <source>
        <dbReference type="Proteomes" id="UP000250235"/>
    </source>
</evidence>
<feature type="region of interest" description="Disordered" evidence="14">
    <location>
        <begin position="2342"/>
        <end position="2366"/>
    </location>
</feature>
<dbReference type="SMART" id="SM00487">
    <property type="entry name" value="DEXDc"/>
    <property type="match status" value="1"/>
</dbReference>
<dbReference type="SUPFAM" id="SSF57903">
    <property type="entry name" value="FYVE/PHD zinc finger"/>
    <property type="match status" value="1"/>
</dbReference>
<dbReference type="Pfam" id="PF00271">
    <property type="entry name" value="Helicase_C"/>
    <property type="match status" value="1"/>
</dbReference>
<dbReference type="CDD" id="cd11660">
    <property type="entry name" value="SANT_TRF"/>
    <property type="match status" value="1"/>
</dbReference>
<name>A0A2Z7AJV7_9LAMI</name>
<feature type="compositionally biased region" description="Basic and acidic residues" evidence="14">
    <location>
        <begin position="2284"/>
        <end position="2296"/>
    </location>
</feature>
<evidence type="ECO:0000256" key="5">
    <source>
        <dbReference type="ARBA" id="ARBA00022741"/>
    </source>
</evidence>
<evidence type="ECO:0000256" key="10">
    <source>
        <dbReference type="ARBA" id="ARBA00023054"/>
    </source>
</evidence>
<feature type="region of interest" description="Disordered" evidence="14">
    <location>
        <begin position="1351"/>
        <end position="1382"/>
    </location>
</feature>
<dbReference type="CDD" id="cd18659">
    <property type="entry name" value="CD2_tandem"/>
    <property type="match status" value="1"/>
</dbReference>
<dbReference type="GO" id="GO:0051082">
    <property type="term" value="F:unfolded protein binding"/>
    <property type="evidence" value="ECO:0007669"/>
    <property type="project" value="InterPro"/>
</dbReference>
<keyword evidence="4" id="KW-0677">Repeat</keyword>
<dbReference type="InterPro" id="IPR001650">
    <property type="entry name" value="Helicase_C-like"/>
</dbReference>
<dbReference type="SUPFAM" id="SSF54160">
    <property type="entry name" value="Chromo domain-like"/>
    <property type="match status" value="2"/>
</dbReference>
<evidence type="ECO:0000256" key="9">
    <source>
        <dbReference type="ARBA" id="ARBA00022840"/>
    </source>
</evidence>
<keyword evidence="3" id="KW-0479">Metal-binding</keyword>
<keyword evidence="11" id="KW-0539">Nucleus</keyword>
<dbReference type="GO" id="GO:0140658">
    <property type="term" value="F:ATP-dependent chromatin remodeler activity"/>
    <property type="evidence" value="ECO:0007669"/>
    <property type="project" value="TreeGrafter"/>
</dbReference>
<evidence type="ECO:0000256" key="4">
    <source>
        <dbReference type="ARBA" id="ARBA00022737"/>
    </source>
</evidence>
<dbReference type="SMART" id="SM01147">
    <property type="entry name" value="DUF1087"/>
    <property type="match status" value="1"/>
</dbReference>
<dbReference type="CDD" id="cd18793">
    <property type="entry name" value="SF2_C_SNF"/>
    <property type="match status" value="1"/>
</dbReference>
<feature type="region of interest" description="Disordered" evidence="14">
    <location>
        <begin position="2268"/>
        <end position="2296"/>
    </location>
</feature>
<dbReference type="Pfam" id="PF00176">
    <property type="entry name" value="SNF2-rel_dom"/>
    <property type="match status" value="1"/>
</dbReference>
<gene>
    <name evidence="19" type="ORF">F511_16354</name>
</gene>
<feature type="region of interest" description="Disordered" evidence="14">
    <location>
        <begin position="121"/>
        <end position="152"/>
    </location>
</feature>
<dbReference type="PROSITE" id="PS50016">
    <property type="entry name" value="ZF_PHD_2"/>
    <property type="match status" value="1"/>
</dbReference>
<feature type="compositionally biased region" description="Basic and acidic residues" evidence="14">
    <location>
        <begin position="136"/>
        <end position="148"/>
    </location>
</feature>
<sequence length="3154" mass="351705">MTTTCAETEWETFERLLIKSRENLNRVQEAMNAMTGKLVSMNESFSEMRSLIEIIRQEEAYESPETETEERYVPEGVEESLESPAKEEDRGGDCEGPLLAKRRIEIPAPVGRHLASMDLASSKEEEELLQSTRTGNAEKRQSEEERMGEAQVQERTIYPSPIHLGWNKDVSGPANTSTQAQQSTRKTKVIIRGKGRIGGSLGAALKMRNLLEEFYGDHGFRPPTILANPLKVGKGKDVGLNQIALFEGKVAGDNGEQVLSRDIYRSYGLKLNCASFWKKNNLLNSELETALMEMVKQDNRRQLSARVEQLESELSELRQAYDGKQEQENAMLQILMRVEQEQKVTEDARRFAEQDAAAQRNASQVFEDMPLKCCPEICLTGRFGQLFVFFRRLSFYFTTVGFYFCTMLTVLPWESVLRVWDVLLFSFVFSMPTSMVAISSSASEVRLWDATSIPGGPKHSFEVIKAARFSNSGSVLAALKSDPSQQEILLYGVHTCQLDLMLSDTSNTHSGRGHAYSLVHFSPSDKVIHVYTAILKPDNEHRILIDGEEKKQANFLSEVDFEPSLIPPKTIPDPDDRKPENWDERAKIPDPEATKPEVYTGFLDANQYVADEDDNTYSCRVSGALLLEEITTSCGLEGLNAVIDSLQRQMSESQQQKDSGAAGWWKLREATLFVLGSVSEQLLRTEATGPAMQNMLEQILIDDVATVGMDVSPPVKVLALDFEGQGLLPIVAEDVESEALTTHIQNKIGTGLKVCANKAPGFGENKKSGLQELSVLTRGQELTEGLGLYLDEVNLDMLGSCEKVSISEDTVILNGAGEKKDVEGRSEQSSSRPSIMLDRNWVLKRKRRKLPAGIVKSGEREEGYKLLKFPPTTLPKLDLKENASLDGCSGKRKGNDGYYYECVICELGGKLLCCDSCPRTYHLECLDPVLKRIPSGKWDCPMCCQRHASLKSVNHLDPISKRARTKIIIRRSKTETESSATDKFTKTFESSAVGKKHNSDKGKSSRRGQIAECLESSSNDAQNNHTNHKVRGCSLADTSSFGGSAKKLDGSYSHKQAEKTAILSEVSLSLSKKTKSTTDVEFSEMKPEASTEKLSPENKSVLPLEAAAQAARKRKHRACSRDNEKKHKVDKAKSGCGIYRKVHENATHPRALKSKGKCKLIVHKASSTSLNQVGGKDVTDILPKDELVPKEAAPFSLETQEAEKVTVEHAADEEHILQIQQVDRVIGCRIKVDSTDLGCGAAVISEYEALLGESLLAEDQSILSEENTCSQMHLDAEAHHSGKKFVAEDPSKLSKENLSCELPLDVVCDGNSGEDHQDVDSCSDGARNLKNSMNKGTLQVYRRSATKECKEKSLTDSLRRDTKGSDSMVLNNNKRSDSKLPVGEPIDEVVSEVEKSMTILETCDINSGLKDSHTSVTLKNNLMPCFDENGSAKEEKRDTRLGIAPQKSFLESHLIEAGSTSISYEFLVKWVGKSHLHNSWIPESELKTLAKRKLENYKSKYGTASMNLCEEQWKMPHRVIATRTSIDGSKEAYIKWKGLPYDECTWERMDEPSITKSFHLIDRFLRFEQRALENESAKLDSGQGKNVFPPSEVSNLTEQPKELVGGSLFPHQLEALNWLRRSWHKSRNVILADEMGLGKTVSACAFISSLYFEFKATLPCLVLVPLSTMPNWMSEFELWAPHLNAVEYHGNTRARAIIRQYEWHACDPQRKNKQSAYKFNILLTTYEMVLCDSTHLRGVPWEVLVVDEGHRLKNSGSKLFGLLNTFTFHHRLLLTGTPLQNNIGEMYNLLNFLQPASFPSLSSFEEKFNDLTTAEKVEELKKLVAPHMLRRLKKDAMQNIPPKTERMVPVELSSIQAEYYRAMLTKNYQILRNIGKGVPQQSMLNIVMQLRKVCNHPYLIPGTEPESGSLEFLHEMRIKASAKLTLLHSMLKLLHKEDHRVLIFSQMTKLLDILEDYLTIEFGPKTYERVDGSVSVADRQAAITRFNQDKSRFVFLLSTRSCGLGINLATADTVIIYDSDFNPHADIQAMNRAHRIGQSNRLLVYRLVVCASVEERILQLAKKKLMLDQLFVNKSGSQKEVEDILKWGTEELFSDSSLITGKDGENHINKDDSLTEIEHNNRRRTGGLGDVYKDKCADYSNKITWDENAILKLLDRSDLQSGSADCNTETELENDLLGSVKSAEWNDESAEEQAGMVSGPVTNNDTTAPSSENKEDNSVGVIEENEWDRLLRVRWEKYQNEEEASLGRGKRQRKAVSYREAYVAHPIEAPTGNVTGEEPEPEPEPEREYTPAGRALKEKYTKLRSRQKERLAKRNMKGSLAQLHGPYRLELMPQFPSYHSQEENKMEVSVRPVEEKTPDTELEDKSHGQMMETNNMADSNLKLGRMSKQKTNFLLQPPVISSGRYMSEVSMTNEQLLDTCSINILHHNLPPIIGLCAPNAPKRIDPVQRKISKSYHRQTKQGLGVEFPMTSMFSPSGMSNEMTVNGHETISARYKVPDFSSGTSQFPRSDVSDMHLPFTRHSLSVLKGKASADHSRNSNVINSDFQEKMLLPKIPFDEKQMPRYSLPGGNLLNMTPDLFPGLSLGSRVADTNDGVHDLHLPTLPNLKFPPDPPIYNQQEQHISPALGSSQIPSAFASFPENHRKVLENIILRTGSGSNSLLMKKSKLDIWLEDELDHLWIGVRRHGKGRWEAMLHDPRLKFPKYRTAEDLSARWEEEELKILDGLRLPRPNSLKPGKSMNPLYSGISEGMMARALHGACSDGTMTQVLHGTKYNEPLKFQTHLTDMRLGLGGLPSGAPQSQPPDPTLPTWSADKFPTFLSRDFLGGTIQGSVTSSSTLNESPFILSSLGSIYLDSRGLQKMEKLKSATRMGMTPDLHNMGNSEPVGSPHVTDSEKVPKGKEEAAGCTSPKDNLPHWLREAVNAPGKAFEPQLPPTVSAIAHSVRVLYGEGSSKIPPFLVPGPPPIKPKDPLSIQKKKRRKKRSRAPDKSSQGLLNSFPANHDIEHVESTSVAGVPELPKPGASGFPWIDGNLNLPPRDDKINPFSSSIVPTPLKDAVVSLSLSSEVPELDGSCVAHGPSPGTPPGFISSLVPESSFVDLQGTEWEAKEGSSAVEEKCRSRSGDSDKTQADALEARHLHDEESISSEGTLSDDQD</sequence>
<keyword evidence="7" id="KW-0378">Hydrolase</keyword>
<dbReference type="Gene3D" id="3.40.50.10810">
    <property type="entry name" value="Tandem AAA-ATPase domain"/>
    <property type="match status" value="1"/>
</dbReference>
<dbReference type="InterPro" id="IPR019787">
    <property type="entry name" value="Znf_PHD-finger"/>
</dbReference>
<dbReference type="InterPro" id="IPR014001">
    <property type="entry name" value="Helicase_ATP-bd"/>
</dbReference>
<reference evidence="19 20" key="1">
    <citation type="journal article" date="2015" name="Proc. Natl. Acad. Sci. U.S.A.">
        <title>The resurrection genome of Boea hygrometrica: A blueprint for survival of dehydration.</title>
        <authorList>
            <person name="Xiao L."/>
            <person name="Yang G."/>
            <person name="Zhang L."/>
            <person name="Yang X."/>
            <person name="Zhao S."/>
            <person name="Ji Z."/>
            <person name="Zhou Q."/>
            <person name="Hu M."/>
            <person name="Wang Y."/>
            <person name="Chen M."/>
            <person name="Xu Y."/>
            <person name="Jin H."/>
            <person name="Xiao X."/>
            <person name="Hu G."/>
            <person name="Bao F."/>
            <person name="Hu Y."/>
            <person name="Wan P."/>
            <person name="Li L."/>
            <person name="Deng X."/>
            <person name="Kuang T."/>
            <person name="Xiang C."/>
            <person name="Zhu J.K."/>
            <person name="Oliver M.J."/>
            <person name="He Y."/>
        </authorList>
    </citation>
    <scope>NUCLEOTIDE SEQUENCE [LARGE SCALE GENOMIC DNA]</scope>
    <source>
        <strain evidence="20">cv. XS01</strain>
    </source>
</reference>
<keyword evidence="5" id="KW-0547">Nucleotide-binding</keyword>
<dbReference type="EMBL" id="KV014879">
    <property type="protein sequence ID" value="KZV21648.1"/>
    <property type="molecule type" value="Genomic_DNA"/>
</dbReference>
<dbReference type="GO" id="GO:0005634">
    <property type="term" value="C:nucleus"/>
    <property type="evidence" value="ECO:0007669"/>
    <property type="project" value="UniProtKB-SubCell"/>
</dbReference>
<evidence type="ECO:0000256" key="1">
    <source>
        <dbReference type="ARBA" id="ARBA00004123"/>
    </source>
</evidence>
<keyword evidence="8" id="KW-0862">Zinc</keyword>
<feature type="compositionally biased region" description="Basic and acidic residues" evidence="14">
    <location>
        <begin position="1351"/>
        <end position="1364"/>
    </location>
</feature>
<evidence type="ECO:0000259" key="15">
    <source>
        <dbReference type="PROSITE" id="PS50013"/>
    </source>
</evidence>
<dbReference type="Gene3D" id="2.40.50.40">
    <property type="match status" value="2"/>
</dbReference>
<evidence type="ECO:0000256" key="11">
    <source>
        <dbReference type="ARBA" id="ARBA00023242"/>
    </source>
</evidence>
<dbReference type="GO" id="GO:0006457">
    <property type="term" value="P:protein folding"/>
    <property type="evidence" value="ECO:0007669"/>
    <property type="project" value="InterPro"/>
</dbReference>
<feature type="domain" description="PHD-type" evidence="16">
    <location>
        <begin position="899"/>
        <end position="946"/>
    </location>
</feature>
<dbReference type="InterPro" id="IPR001580">
    <property type="entry name" value="Calret/calnex"/>
</dbReference>
<dbReference type="PANTHER" id="PTHR45623:SF28">
    <property type="entry name" value="PROTEIN CHROMATIN REMODELING 4"/>
    <property type="match status" value="1"/>
</dbReference>
<feature type="compositionally biased region" description="Polar residues" evidence="14">
    <location>
        <begin position="2988"/>
        <end position="2998"/>
    </location>
</feature>
<feature type="region of interest" description="Disordered" evidence="14">
    <location>
        <begin position="2185"/>
        <end position="2221"/>
    </location>
</feature>
<dbReference type="GO" id="GO:0005524">
    <property type="term" value="F:ATP binding"/>
    <property type="evidence" value="ECO:0007669"/>
    <property type="project" value="UniProtKB-KW"/>
</dbReference>
<dbReference type="Gene3D" id="3.40.50.300">
    <property type="entry name" value="P-loop containing nucleotide triphosphate hydrolases"/>
    <property type="match status" value="1"/>
</dbReference>
<feature type="region of interest" description="Disordered" evidence="14">
    <location>
        <begin position="2953"/>
        <end position="3000"/>
    </location>
</feature>
<feature type="region of interest" description="Disordered" evidence="14">
    <location>
        <begin position="2877"/>
        <end position="2913"/>
    </location>
</feature>
<dbReference type="InterPro" id="IPR000330">
    <property type="entry name" value="SNF2_N"/>
</dbReference>
<dbReference type="InterPro" id="IPR016197">
    <property type="entry name" value="Chromo-like_dom_sf"/>
</dbReference>
<feature type="domain" description="Helicase C-terminal" evidence="18">
    <location>
        <begin position="1926"/>
        <end position="2078"/>
    </location>
</feature>
<dbReference type="GO" id="GO:0000785">
    <property type="term" value="C:chromatin"/>
    <property type="evidence" value="ECO:0007669"/>
    <property type="project" value="TreeGrafter"/>
</dbReference>
<evidence type="ECO:0000256" key="12">
    <source>
        <dbReference type="PROSITE-ProRule" id="PRU00146"/>
    </source>
</evidence>
<dbReference type="Pfam" id="PF00628">
    <property type="entry name" value="PHD"/>
    <property type="match status" value="1"/>
</dbReference>
<evidence type="ECO:0000259" key="18">
    <source>
        <dbReference type="PROSITE" id="PS51194"/>
    </source>
</evidence>
<feature type="compositionally biased region" description="Basic and acidic residues" evidence="14">
    <location>
        <begin position="1083"/>
        <end position="1096"/>
    </location>
</feature>
<dbReference type="InterPro" id="IPR019786">
    <property type="entry name" value="Zinc_finger_PHD-type_CS"/>
</dbReference>
<dbReference type="GO" id="GO:0005509">
    <property type="term" value="F:calcium ion binding"/>
    <property type="evidence" value="ECO:0007669"/>
    <property type="project" value="InterPro"/>
</dbReference>
<dbReference type="Gene3D" id="2.60.120.200">
    <property type="match status" value="1"/>
</dbReference>
<proteinExistence type="inferred from homology"/>
<feature type="compositionally biased region" description="Basic and acidic residues" evidence="14">
    <location>
        <begin position="3104"/>
        <end position="3141"/>
    </location>
</feature>
<accession>A0A2Z7AJV7</accession>
<comment type="subcellular location">
    <subcellularLocation>
        <location evidence="1">Nucleus</location>
    </subcellularLocation>
</comment>
<dbReference type="PROSITE" id="PS50013">
    <property type="entry name" value="CHROMO_2"/>
    <property type="match status" value="2"/>
</dbReference>
<feature type="compositionally biased region" description="Polar residues" evidence="14">
    <location>
        <begin position="2200"/>
        <end position="2211"/>
    </location>
</feature>
<evidence type="ECO:0000259" key="16">
    <source>
        <dbReference type="PROSITE" id="PS50016"/>
    </source>
</evidence>
<dbReference type="InterPro" id="IPR027417">
    <property type="entry name" value="P-loop_NTPase"/>
</dbReference>
<dbReference type="CDD" id="cd18660">
    <property type="entry name" value="CD1_tandem"/>
    <property type="match status" value="1"/>
</dbReference>
<dbReference type="InterPro" id="IPR001965">
    <property type="entry name" value="Znf_PHD"/>
</dbReference>
<dbReference type="PROSITE" id="PS51192">
    <property type="entry name" value="HELICASE_ATP_BIND_1"/>
    <property type="match status" value="1"/>
</dbReference>
<feature type="domain" description="Chromo" evidence="15">
    <location>
        <begin position="1449"/>
        <end position="1500"/>
    </location>
</feature>
<dbReference type="CDD" id="cd15532">
    <property type="entry name" value="PHD2_CHD_II"/>
    <property type="match status" value="1"/>
</dbReference>
<evidence type="ECO:0000256" key="7">
    <source>
        <dbReference type="ARBA" id="ARBA00022801"/>
    </source>
</evidence>
<dbReference type="InterPro" id="IPR011011">
    <property type="entry name" value="Znf_FYVE_PHD"/>
</dbReference>
<dbReference type="InterPro" id="IPR038718">
    <property type="entry name" value="SNF2-like_sf"/>
</dbReference>
<dbReference type="OrthoDB" id="5857104at2759"/>
<dbReference type="SMART" id="SM00298">
    <property type="entry name" value="CHROMO"/>
    <property type="match status" value="2"/>
</dbReference>
<feature type="coiled-coil region" evidence="13">
    <location>
        <begin position="293"/>
        <end position="327"/>
    </location>
</feature>
<dbReference type="PROSITE" id="PS01359">
    <property type="entry name" value="ZF_PHD_1"/>
    <property type="match status" value="1"/>
</dbReference>
<feature type="compositionally biased region" description="Basic and acidic residues" evidence="14">
    <location>
        <begin position="2891"/>
        <end position="2903"/>
    </location>
</feature>
<dbReference type="InterPro" id="IPR013083">
    <property type="entry name" value="Znf_RING/FYVE/PHD"/>
</dbReference>
<dbReference type="InterPro" id="IPR009033">
    <property type="entry name" value="Calreticulin/calnexin_P_dom_sf"/>
</dbReference>
<keyword evidence="20" id="KW-1185">Reference proteome</keyword>
<evidence type="ECO:0000259" key="17">
    <source>
        <dbReference type="PROSITE" id="PS51192"/>
    </source>
</evidence>
<dbReference type="InterPro" id="IPR049730">
    <property type="entry name" value="SNF2/RAD54-like_C"/>
</dbReference>
<dbReference type="Gene3D" id="2.10.250.10">
    <property type="entry name" value="Calreticulin/calnexin, P domain"/>
    <property type="match status" value="1"/>
</dbReference>
<dbReference type="Proteomes" id="UP000250235">
    <property type="component" value="Unassembled WGS sequence"/>
</dbReference>
<dbReference type="SUPFAM" id="SSF52540">
    <property type="entry name" value="P-loop containing nucleoside triphosphate hydrolases"/>
    <property type="match status" value="2"/>
</dbReference>
<evidence type="ECO:0000256" key="6">
    <source>
        <dbReference type="ARBA" id="ARBA00022771"/>
    </source>
</evidence>
<dbReference type="GO" id="GO:0003682">
    <property type="term" value="F:chromatin binding"/>
    <property type="evidence" value="ECO:0007669"/>
    <property type="project" value="TreeGrafter"/>
</dbReference>
<evidence type="ECO:0000256" key="14">
    <source>
        <dbReference type="SAM" id="MobiDB-lite"/>
    </source>
</evidence>
<dbReference type="Gene3D" id="3.30.40.10">
    <property type="entry name" value="Zinc/RING finger domain, C3HC4 (zinc finger)"/>
    <property type="match status" value="1"/>
</dbReference>
<feature type="domain" description="Chromo" evidence="15">
    <location>
        <begin position="1514"/>
        <end position="1576"/>
    </location>
</feature>
<keyword evidence="6 12" id="KW-0863">Zinc-finger</keyword>
<dbReference type="Pfam" id="PF00385">
    <property type="entry name" value="Chromo"/>
    <property type="match status" value="2"/>
</dbReference>
<dbReference type="GO" id="GO:0016887">
    <property type="term" value="F:ATP hydrolysis activity"/>
    <property type="evidence" value="ECO:0007669"/>
    <property type="project" value="TreeGrafter"/>
</dbReference>
<keyword evidence="10 13" id="KW-0175">Coiled coil</keyword>
<organism evidence="19 20">
    <name type="scientific">Dorcoceras hygrometricum</name>
    <dbReference type="NCBI Taxonomy" id="472368"/>
    <lineage>
        <taxon>Eukaryota</taxon>
        <taxon>Viridiplantae</taxon>
        <taxon>Streptophyta</taxon>
        <taxon>Embryophyta</taxon>
        <taxon>Tracheophyta</taxon>
        <taxon>Spermatophyta</taxon>
        <taxon>Magnoliopsida</taxon>
        <taxon>eudicotyledons</taxon>
        <taxon>Gunneridae</taxon>
        <taxon>Pentapetalae</taxon>
        <taxon>asterids</taxon>
        <taxon>lamiids</taxon>
        <taxon>Lamiales</taxon>
        <taxon>Gesneriaceae</taxon>
        <taxon>Didymocarpoideae</taxon>
        <taxon>Trichosporeae</taxon>
        <taxon>Loxocarpinae</taxon>
        <taxon>Dorcoceras</taxon>
    </lineage>
</organism>
<evidence type="ECO:0000256" key="8">
    <source>
        <dbReference type="ARBA" id="ARBA00022833"/>
    </source>
</evidence>
<dbReference type="SMART" id="SM00249">
    <property type="entry name" value="PHD"/>
    <property type="match status" value="1"/>
</dbReference>
<dbReference type="Gene3D" id="1.10.10.60">
    <property type="entry name" value="Homeodomain-like"/>
    <property type="match status" value="1"/>
</dbReference>
<evidence type="ECO:0000313" key="19">
    <source>
        <dbReference type="EMBL" id="KZV21648.1"/>
    </source>
</evidence>
<dbReference type="Gene3D" id="3.50.7.10">
    <property type="entry name" value="GroEL"/>
    <property type="match status" value="1"/>
</dbReference>
<keyword evidence="9" id="KW-0067">ATP-binding</keyword>
<dbReference type="PROSITE" id="PS51194">
    <property type="entry name" value="HELICASE_CTER"/>
    <property type="match status" value="1"/>
</dbReference>